<reference evidence="1 2" key="1">
    <citation type="submission" date="2016-11" db="EMBL/GenBank/DDBJ databases">
        <title>The macronuclear genome of Stentor coeruleus: a giant cell with tiny introns.</title>
        <authorList>
            <person name="Slabodnick M."/>
            <person name="Ruby J.G."/>
            <person name="Reiff S.B."/>
            <person name="Swart E.C."/>
            <person name="Gosai S."/>
            <person name="Prabakaran S."/>
            <person name="Witkowska E."/>
            <person name="Larue G.E."/>
            <person name="Fisher S."/>
            <person name="Freeman R.M."/>
            <person name="Gunawardena J."/>
            <person name="Chu W."/>
            <person name="Stover N.A."/>
            <person name="Gregory B.D."/>
            <person name="Nowacki M."/>
            <person name="Derisi J."/>
            <person name="Roy S.W."/>
            <person name="Marshall W.F."/>
            <person name="Sood P."/>
        </authorList>
    </citation>
    <scope>NUCLEOTIDE SEQUENCE [LARGE SCALE GENOMIC DNA]</scope>
    <source>
        <strain evidence="1">WM001</strain>
    </source>
</reference>
<sequence>MATIEDDLGYFYTAFQAIFSNQEIVEALKEHNCDSSLSFFSQLEELRSDSSFRDDIARKIKNIFVQKGVKALNLSDSFRMIFLRIIIEEQKENKNALTSLYNIAGHEDLICDCSLEQEIPLSQIFMLTLRVESTEDIRYNIDNMIKKEMESVIKICPKNPNCDKKTTRRKFLLTKFPQILFISILWFVGSDKIVKKFISQLGFKLNSIGDDNKPYELSAIAFTKKKNSLFTLYSDNGWKNNSKKIANNLQDLSSLIESNEFPEVLIYKQVSPNWLCDCNNYHPSVQDLCNICFFINPNKNGWICMQCKELRPNTSTQCIYCNTHRFKITCKTCVKCGAFYDKSNDICTNCSENEKVLEGNDLIGKSMQNEKKKNEDNLSCFLCKRFSIYKICSNHNLCVLCYENSDTEICYKCLDLSNNFKT</sequence>
<comment type="caution">
    <text evidence="1">The sequence shown here is derived from an EMBL/GenBank/DDBJ whole genome shotgun (WGS) entry which is preliminary data.</text>
</comment>
<protein>
    <submittedName>
        <fullName evidence="1">Uncharacterized protein</fullName>
    </submittedName>
</protein>
<evidence type="ECO:0000313" key="1">
    <source>
        <dbReference type="EMBL" id="OMJ84101.1"/>
    </source>
</evidence>
<keyword evidence="2" id="KW-1185">Reference proteome</keyword>
<dbReference type="Proteomes" id="UP000187209">
    <property type="component" value="Unassembled WGS sequence"/>
</dbReference>
<gene>
    <name evidence="1" type="ORF">SteCoe_14853</name>
</gene>
<name>A0A1R2C544_9CILI</name>
<dbReference type="Gene3D" id="3.90.70.10">
    <property type="entry name" value="Cysteine proteinases"/>
    <property type="match status" value="1"/>
</dbReference>
<proteinExistence type="predicted"/>
<organism evidence="1 2">
    <name type="scientific">Stentor coeruleus</name>
    <dbReference type="NCBI Taxonomy" id="5963"/>
    <lineage>
        <taxon>Eukaryota</taxon>
        <taxon>Sar</taxon>
        <taxon>Alveolata</taxon>
        <taxon>Ciliophora</taxon>
        <taxon>Postciliodesmatophora</taxon>
        <taxon>Heterotrichea</taxon>
        <taxon>Heterotrichida</taxon>
        <taxon>Stentoridae</taxon>
        <taxon>Stentor</taxon>
    </lineage>
</organism>
<accession>A0A1R2C544</accession>
<evidence type="ECO:0000313" key="2">
    <source>
        <dbReference type="Proteomes" id="UP000187209"/>
    </source>
</evidence>
<dbReference type="EMBL" id="MPUH01000280">
    <property type="protein sequence ID" value="OMJ84101.1"/>
    <property type="molecule type" value="Genomic_DNA"/>
</dbReference>
<dbReference type="AlphaFoldDB" id="A0A1R2C544"/>